<keyword evidence="1" id="KW-0732">Signal</keyword>
<accession>A0A0B7F6Z8</accession>
<dbReference type="AlphaFoldDB" id="A0A0B7F6Z8"/>
<reference evidence="2 3" key="1">
    <citation type="submission" date="2014-11" db="EMBL/GenBank/DDBJ databases">
        <authorList>
            <person name="Wibberg Daniel"/>
        </authorList>
    </citation>
    <scope>NUCLEOTIDE SEQUENCE [LARGE SCALE GENOMIC DNA]</scope>
    <source>
        <strain evidence="2">Rhizoctonia solani AG1-IB 7/3/14</strain>
    </source>
</reference>
<protein>
    <submittedName>
        <fullName evidence="2">Uncharacterized protein</fullName>
    </submittedName>
</protein>
<evidence type="ECO:0000313" key="2">
    <source>
        <dbReference type="EMBL" id="CEL51997.1"/>
    </source>
</evidence>
<feature type="signal peptide" evidence="1">
    <location>
        <begin position="1"/>
        <end position="18"/>
    </location>
</feature>
<feature type="chain" id="PRO_5002115659" evidence="1">
    <location>
        <begin position="19"/>
        <end position="127"/>
    </location>
</feature>
<evidence type="ECO:0000313" key="3">
    <source>
        <dbReference type="Proteomes" id="UP000059188"/>
    </source>
</evidence>
<proteinExistence type="predicted"/>
<organism evidence="2 3">
    <name type="scientific">Thanatephorus cucumeris (strain AG1-IB / isolate 7/3/14)</name>
    <name type="common">Lettuce bottom rot fungus</name>
    <name type="synonym">Rhizoctonia solani</name>
    <dbReference type="NCBI Taxonomy" id="1108050"/>
    <lineage>
        <taxon>Eukaryota</taxon>
        <taxon>Fungi</taxon>
        <taxon>Dikarya</taxon>
        <taxon>Basidiomycota</taxon>
        <taxon>Agaricomycotina</taxon>
        <taxon>Agaricomycetes</taxon>
        <taxon>Cantharellales</taxon>
        <taxon>Ceratobasidiaceae</taxon>
        <taxon>Rhizoctonia</taxon>
        <taxon>Rhizoctonia solani AG-1</taxon>
    </lineage>
</organism>
<dbReference type="Proteomes" id="UP000059188">
    <property type="component" value="Unassembled WGS sequence"/>
</dbReference>
<dbReference type="EMBL" id="LN679100">
    <property type="protein sequence ID" value="CEL51997.1"/>
    <property type="molecule type" value="Genomic_DNA"/>
</dbReference>
<evidence type="ECO:0000256" key="1">
    <source>
        <dbReference type="SAM" id="SignalP"/>
    </source>
</evidence>
<gene>
    <name evidence="2" type="ORF">RSOLAG1IB_00534</name>
</gene>
<keyword evidence="3" id="KW-1185">Reference proteome</keyword>
<sequence length="127" mass="14414">MQPHLSCQSLALNLFSYALVMPVVVDDFTRRQSHFLGKVHCGGIYDKNPSNCMHAFGLKRRLSQHETVRALALFHAHTPNHAYWLERQTQSGPSVSANRASLDDRYAFASVHSCLPELHCLIEQRNN</sequence>
<name>A0A0B7F6Z8_THACB</name>